<keyword evidence="6 7" id="KW-0472">Membrane</keyword>
<feature type="transmembrane region" description="Helical" evidence="7">
    <location>
        <begin position="60"/>
        <end position="79"/>
    </location>
</feature>
<dbReference type="Pfam" id="PF09335">
    <property type="entry name" value="VTT_dom"/>
    <property type="match status" value="1"/>
</dbReference>
<comment type="similarity">
    <text evidence="2 7">Belongs to the TVP38/TMEM64 family.</text>
</comment>
<dbReference type="GO" id="GO:0005886">
    <property type="term" value="C:plasma membrane"/>
    <property type="evidence" value="ECO:0007669"/>
    <property type="project" value="UniProtKB-SubCell"/>
</dbReference>
<keyword evidence="4 7" id="KW-0812">Transmembrane</keyword>
<feature type="transmembrane region" description="Helical" evidence="7">
    <location>
        <begin position="138"/>
        <end position="158"/>
    </location>
</feature>
<feature type="transmembrane region" description="Helical" evidence="7">
    <location>
        <begin position="200"/>
        <end position="217"/>
    </location>
</feature>
<organism evidence="9">
    <name type="scientific">uncultured Solirubrobacterales bacterium</name>
    <dbReference type="NCBI Taxonomy" id="768556"/>
    <lineage>
        <taxon>Bacteria</taxon>
        <taxon>Bacillati</taxon>
        <taxon>Actinomycetota</taxon>
        <taxon>Thermoleophilia</taxon>
        <taxon>Solirubrobacterales</taxon>
        <taxon>environmental samples</taxon>
    </lineage>
</organism>
<dbReference type="InterPro" id="IPR015414">
    <property type="entry name" value="TMEM64"/>
</dbReference>
<evidence type="ECO:0000256" key="1">
    <source>
        <dbReference type="ARBA" id="ARBA00004651"/>
    </source>
</evidence>
<protein>
    <recommendedName>
        <fullName evidence="7">TVP38/TMEM64 family membrane protein</fullName>
    </recommendedName>
</protein>
<feature type="domain" description="VTT" evidence="8">
    <location>
        <begin position="74"/>
        <end position="189"/>
    </location>
</feature>
<feature type="transmembrane region" description="Helical" evidence="7">
    <location>
        <begin position="170"/>
        <end position="188"/>
    </location>
</feature>
<evidence type="ECO:0000256" key="6">
    <source>
        <dbReference type="ARBA" id="ARBA00023136"/>
    </source>
</evidence>
<accession>A0A6J4SI79</accession>
<dbReference type="PANTHER" id="PTHR12677:SF59">
    <property type="entry name" value="GOLGI APPARATUS MEMBRANE PROTEIN TVP38-RELATED"/>
    <property type="match status" value="1"/>
</dbReference>
<evidence type="ECO:0000259" key="8">
    <source>
        <dbReference type="Pfam" id="PF09335"/>
    </source>
</evidence>
<comment type="subcellular location">
    <subcellularLocation>
        <location evidence="1 7">Cell membrane</location>
        <topology evidence="1 7">Multi-pass membrane protein</topology>
    </subcellularLocation>
</comment>
<evidence type="ECO:0000256" key="2">
    <source>
        <dbReference type="ARBA" id="ARBA00008640"/>
    </source>
</evidence>
<evidence type="ECO:0000256" key="3">
    <source>
        <dbReference type="ARBA" id="ARBA00022475"/>
    </source>
</evidence>
<dbReference type="InterPro" id="IPR032816">
    <property type="entry name" value="VTT_dom"/>
</dbReference>
<sequence>MTGSGTGRSALTSLLASPRLRLAVFGAVLVAASVAVILVGTPSERSIARVVEEGGLAAPLVYVALYAVLAVLLFPASVVTIAGGALFGAVLGTALTVVGATIGATGGFVIARRLGRDEVERIAGRRITAVDAWLERRGFLAVLYVRLIPIIPFGAFSYAAGVTGVMRRDYVLATAVGIIPAAFAYSALGGSLDDPLSPTFLAAVALVVFLAVAAPLVDRFRRRRAKTGSSAPPES</sequence>
<dbReference type="PANTHER" id="PTHR12677">
    <property type="entry name" value="GOLGI APPARATUS MEMBRANE PROTEIN TVP38-RELATED"/>
    <property type="match status" value="1"/>
</dbReference>
<evidence type="ECO:0000256" key="7">
    <source>
        <dbReference type="RuleBase" id="RU366058"/>
    </source>
</evidence>
<evidence type="ECO:0000256" key="5">
    <source>
        <dbReference type="ARBA" id="ARBA00022989"/>
    </source>
</evidence>
<proteinExistence type="inferred from homology"/>
<dbReference type="EMBL" id="CADCVV010000072">
    <property type="protein sequence ID" value="CAA9494742.1"/>
    <property type="molecule type" value="Genomic_DNA"/>
</dbReference>
<reference evidence="9" key="1">
    <citation type="submission" date="2020-02" db="EMBL/GenBank/DDBJ databases">
        <authorList>
            <person name="Meier V. D."/>
        </authorList>
    </citation>
    <scope>NUCLEOTIDE SEQUENCE</scope>
    <source>
        <strain evidence="9">AVDCRST_MAG17</strain>
    </source>
</reference>
<feature type="transmembrane region" description="Helical" evidence="7">
    <location>
        <begin position="20"/>
        <end position="40"/>
    </location>
</feature>
<evidence type="ECO:0000313" key="9">
    <source>
        <dbReference type="EMBL" id="CAA9494742.1"/>
    </source>
</evidence>
<evidence type="ECO:0000256" key="4">
    <source>
        <dbReference type="ARBA" id="ARBA00022692"/>
    </source>
</evidence>
<keyword evidence="5 7" id="KW-1133">Transmembrane helix</keyword>
<feature type="transmembrane region" description="Helical" evidence="7">
    <location>
        <begin position="86"/>
        <end position="111"/>
    </location>
</feature>
<keyword evidence="3 7" id="KW-1003">Cell membrane</keyword>
<name>A0A6J4SI79_9ACTN</name>
<gene>
    <name evidence="9" type="ORF">AVDCRST_MAG17-994</name>
</gene>
<dbReference type="AlphaFoldDB" id="A0A6J4SI79"/>